<dbReference type="Gene3D" id="3.60.15.10">
    <property type="entry name" value="Ribonuclease Z/Hydroxyacylglutathione hydrolase-like"/>
    <property type="match status" value="1"/>
</dbReference>
<keyword evidence="3" id="KW-0378">Hydrolase</keyword>
<keyword evidence="4" id="KW-1185">Reference proteome</keyword>
<dbReference type="EMBL" id="QKVK01000004">
    <property type="protein sequence ID" value="PZF76966.1"/>
    <property type="molecule type" value="Genomic_DNA"/>
</dbReference>
<dbReference type="RefSeq" id="WP_111198543.1">
    <property type="nucleotide sequence ID" value="NZ_QKVK01000004.1"/>
</dbReference>
<dbReference type="Proteomes" id="UP000248795">
    <property type="component" value="Unassembled WGS sequence"/>
</dbReference>
<comment type="caution">
    <text evidence="3">The sequence shown here is derived from an EMBL/GenBank/DDBJ whole genome shotgun (WGS) entry which is preliminary data.</text>
</comment>
<dbReference type="Pfam" id="PF12706">
    <property type="entry name" value="Lactamase_B_2"/>
    <property type="match status" value="1"/>
</dbReference>
<dbReference type="InterPro" id="IPR036866">
    <property type="entry name" value="RibonucZ/Hydroxyglut_hydro"/>
</dbReference>
<dbReference type="GO" id="GO:0016787">
    <property type="term" value="F:hydrolase activity"/>
    <property type="evidence" value="ECO:0007669"/>
    <property type="project" value="UniProtKB-KW"/>
</dbReference>
<feature type="region of interest" description="Disordered" evidence="1">
    <location>
        <begin position="1"/>
        <end position="23"/>
    </location>
</feature>
<evidence type="ECO:0000313" key="3">
    <source>
        <dbReference type="EMBL" id="PZF76966.1"/>
    </source>
</evidence>
<reference evidence="4" key="1">
    <citation type="submission" date="2018-06" db="EMBL/GenBank/DDBJ databases">
        <title>Aestuariibacter litoralis strain KCTC 52945T.</title>
        <authorList>
            <person name="Li X."/>
            <person name="Salam N."/>
            <person name="Li J.-L."/>
            <person name="Chen Y.-M."/>
            <person name="Yang Z.-W."/>
            <person name="Zhang L.-Y."/>
            <person name="Han M.-X."/>
            <person name="Xiao M."/>
            <person name="Li W.-J."/>
        </authorList>
    </citation>
    <scope>NUCLEOTIDE SEQUENCE [LARGE SCALE GENOMIC DNA]</scope>
    <source>
        <strain evidence="4">KCTC 52945</strain>
    </source>
</reference>
<dbReference type="SMART" id="SM00849">
    <property type="entry name" value="Lactamase_B"/>
    <property type="match status" value="1"/>
</dbReference>
<dbReference type="PANTHER" id="PTHR42663">
    <property type="entry name" value="HYDROLASE C777.06C-RELATED-RELATED"/>
    <property type="match status" value="1"/>
</dbReference>
<evidence type="ECO:0000259" key="2">
    <source>
        <dbReference type="SMART" id="SM00849"/>
    </source>
</evidence>
<name>A0A2W2BU14_9HYPH</name>
<dbReference type="InterPro" id="IPR001279">
    <property type="entry name" value="Metallo-B-lactamas"/>
</dbReference>
<proteinExistence type="predicted"/>
<protein>
    <submittedName>
        <fullName evidence="3">MBL fold metallo-hydrolase</fullName>
    </submittedName>
</protein>
<gene>
    <name evidence="3" type="ORF">DK847_10965</name>
</gene>
<dbReference type="SUPFAM" id="SSF56281">
    <property type="entry name" value="Metallo-hydrolase/oxidoreductase"/>
    <property type="match status" value="1"/>
</dbReference>
<evidence type="ECO:0000256" key="1">
    <source>
        <dbReference type="SAM" id="MobiDB-lite"/>
    </source>
</evidence>
<accession>A0A2W2BU14</accession>
<organism evidence="3 4">
    <name type="scientific">Aestuariivirga litoralis</name>
    <dbReference type="NCBI Taxonomy" id="2650924"/>
    <lineage>
        <taxon>Bacteria</taxon>
        <taxon>Pseudomonadati</taxon>
        <taxon>Pseudomonadota</taxon>
        <taxon>Alphaproteobacteria</taxon>
        <taxon>Hyphomicrobiales</taxon>
        <taxon>Aestuariivirgaceae</taxon>
        <taxon>Aestuariivirga</taxon>
    </lineage>
</organism>
<evidence type="ECO:0000313" key="4">
    <source>
        <dbReference type="Proteomes" id="UP000248795"/>
    </source>
</evidence>
<dbReference type="CDD" id="cd16279">
    <property type="entry name" value="metallo-hydrolase-like_MBL-fold"/>
    <property type="match status" value="1"/>
</dbReference>
<feature type="domain" description="Metallo-beta-lactamase" evidence="2">
    <location>
        <begin position="37"/>
        <end position="213"/>
    </location>
</feature>
<dbReference type="AlphaFoldDB" id="A0A2W2BU14"/>
<sequence>MTRRITILGSGSSGGVPRVGNDWGKCDPAEPKNRRRRCSALVTQSGPAGETRLLIDTSPDLREQMLSSGTRDIDAVLYTHEHADHTHGIDDLRAFFLLKRKRVEVWADDATGRMLTTRFAYCFYSAPGSDYPPIINLNAMEAGTPVTIDGAGGALTAMPFQVHHGTIDALGFRFNDMAYTPDIDGVPDASLRNLEGLDLWIVDALRRTPHPSHWSLPQTLEWIARMKPRRAIVTNLHVDLDFATLREELPAGVEPAYDGLELSF</sequence>
<dbReference type="PANTHER" id="PTHR42663:SF6">
    <property type="entry name" value="HYDROLASE C777.06C-RELATED"/>
    <property type="match status" value="1"/>
</dbReference>